<reference evidence="4" key="2">
    <citation type="journal article" date="2024" name="Plant">
        <title>Genomic evolution and insights into agronomic trait innovations of Sesamum species.</title>
        <authorList>
            <person name="Miao H."/>
            <person name="Wang L."/>
            <person name="Qu L."/>
            <person name="Liu H."/>
            <person name="Sun Y."/>
            <person name="Le M."/>
            <person name="Wang Q."/>
            <person name="Wei S."/>
            <person name="Zheng Y."/>
            <person name="Lin W."/>
            <person name="Duan Y."/>
            <person name="Cao H."/>
            <person name="Xiong S."/>
            <person name="Wang X."/>
            <person name="Wei L."/>
            <person name="Li C."/>
            <person name="Ma Q."/>
            <person name="Ju M."/>
            <person name="Zhao R."/>
            <person name="Li G."/>
            <person name="Mu C."/>
            <person name="Tian Q."/>
            <person name="Mei H."/>
            <person name="Zhang T."/>
            <person name="Gao T."/>
            <person name="Zhang H."/>
        </authorList>
    </citation>
    <scope>NUCLEOTIDE SEQUENCE</scope>
    <source>
        <strain evidence="4">G02</strain>
    </source>
</reference>
<organism evidence="4">
    <name type="scientific">Sesamum radiatum</name>
    <name type="common">Black benniseed</name>
    <dbReference type="NCBI Taxonomy" id="300843"/>
    <lineage>
        <taxon>Eukaryota</taxon>
        <taxon>Viridiplantae</taxon>
        <taxon>Streptophyta</taxon>
        <taxon>Embryophyta</taxon>
        <taxon>Tracheophyta</taxon>
        <taxon>Spermatophyta</taxon>
        <taxon>Magnoliopsida</taxon>
        <taxon>eudicotyledons</taxon>
        <taxon>Gunneridae</taxon>
        <taxon>Pentapetalae</taxon>
        <taxon>asterids</taxon>
        <taxon>lamiids</taxon>
        <taxon>Lamiales</taxon>
        <taxon>Pedaliaceae</taxon>
        <taxon>Sesamum</taxon>
    </lineage>
</organism>
<dbReference type="GO" id="GO:0032875">
    <property type="term" value="P:regulation of DNA endoreduplication"/>
    <property type="evidence" value="ECO:0007669"/>
    <property type="project" value="InterPro"/>
</dbReference>
<dbReference type="EMBL" id="JACGWJ010000012">
    <property type="protein sequence ID" value="KAL0385502.1"/>
    <property type="molecule type" value="Genomic_DNA"/>
</dbReference>
<protein>
    <submittedName>
        <fullName evidence="4">Cyclin-dependent protein kinase inhibitor SMR8</fullName>
    </submittedName>
</protein>
<feature type="compositionally biased region" description="Basic residues" evidence="3">
    <location>
        <begin position="60"/>
        <end position="71"/>
    </location>
</feature>
<keyword evidence="1 4" id="KW-0649">Protein kinase inhibitor</keyword>
<accession>A0AAW2RZ92</accession>
<evidence type="ECO:0000256" key="1">
    <source>
        <dbReference type="ARBA" id="ARBA00023013"/>
    </source>
</evidence>
<sequence length="116" mass="13001">MDATAADSEQWVIAGIALRAPMKPIFTKSVDKRGAEDEISTTPTSAESRIPRTLPCPPAPKKRKPASSRRRCGGVREFFNPPDLETIFIRRFEASEFVDFVHRIAWTSLKPQVLGF</sequence>
<dbReference type="InterPro" id="IPR040389">
    <property type="entry name" value="SMR"/>
</dbReference>
<keyword evidence="2" id="KW-0131">Cell cycle</keyword>
<evidence type="ECO:0000256" key="3">
    <source>
        <dbReference type="SAM" id="MobiDB-lite"/>
    </source>
</evidence>
<dbReference type="AlphaFoldDB" id="A0AAW2RZ92"/>
<dbReference type="GO" id="GO:0004860">
    <property type="term" value="F:protein kinase inhibitor activity"/>
    <property type="evidence" value="ECO:0007669"/>
    <property type="project" value="UniProtKB-KW"/>
</dbReference>
<dbReference type="PANTHER" id="PTHR33142">
    <property type="entry name" value="CYCLIN-DEPENDENT PROTEIN KINASE INHIBITOR SMR13"/>
    <property type="match status" value="1"/>
</dbReference>
<feature type="region of interest" description="Disordered" evidence="3">
    <location>
        <begin position="29"/>
        <end position="71"/>
    </location>
</feature>
<evidence type="ECO:0000256" key="2">
    <source>
        <dbReference type="ARBA" id="ARBA00023306"/>
    </source>
</evidence>
<comment type="caution">
    <text evidence="4">The sequence shown here is derived from an EMBL/GenBank/DDBJ whole genome shotgun (WGS) entry which is preliminary data.</text>
</comment>
<reference evidence="4" key="1">
    <citation type="submission" date="2020-06" db="EMBL/GenBank/DDBJ databases">
        <authorList>
            <person name="Li T."/>
            <person name="Hu X."/>
            <person name="Zhang T."/>
            <person name="Song X."/>
            <person name="Zhang H."/>
            <person name="Dai N."/>
            <person name="Sheng W."/>
            <person name="Hou X."/>
            <person name="Wei L."/>
        </authorList>
    </citation>
    <scope>NUCLEOTIDE SEQUENCE</scope>
    <source>
        <strain evidence="4">G02</strain>
        <tissue evidence="4">Leaf</tissue>
    </source>
</reference>
<dbReference type="PANTHER" id="PTHR33142:SF40">
    <property type="entry name" value="CYCLIN-DEPENDENT PROTEIN KINASE INHIBITOR SMR6"/>
    <property type="match status" value="1"/>
</dbReference>
<gene>
    <name evidence="4" type="ORF">Sradi_2944500</name>
</gene>
<proteinExistence type="predicted"/>
<evidence type="ECO:0000313" key="4">
    <source>
        <dbReference type="EMBL" id="KAL0385502.1"/>
    </source>
</evidence>
<name>A0AAW2RZ92_SESRA</name>